<dbReference type="Proteomes" id="UP000014909">
    <property type="component" value="Chromosome"/>
</dbReference>
<evidence type="ECO:0000259" key="6">
    <source>
        <dbReference type="PROSITE" id="PS51782"/>
    </source>
</evidence>
<dbReference type="CDD" id="cd02696">
    <property type="entry name" value="MurNAc-LAA"/>
    <property type="match status" value="1"/>
</dbReference>
<dbReference type="BioCyc" id="AMAC1300253:G12YX-3098-MONOMER"/>
<sequence>MQARIAQKITKNNSRSGVYEGGNTRIQRLIMVRSIVSVLLLCFVVQFAHGAQNNIDGVRIWPSPDNTRVVFDMKAEPEFSYFTLKNPLRLVIDLKNTSNSTKLSGVANSGDLIKKLRYSTPKKPSSARVVVELNRNTKPSIFAVAPQGALGHRLVVDLPDKGSSKAPTRAASTGTVVMDDSSSARDRDIIVAIDAGHGGHDPGSVGPAGTYEKHITLSIAKKLESMINKERGMRAIMTRSGDHYISPNRRPEIAREKKADLLISIHADAFSQPQPRGGSVWVLSMRRADTELGRWLEKSERHSELLGGAAEVINDKSSERYLTETILGLSMDHSMATSHDLGNKVVEELKQVTSLHKRKPQAASFAVLTAPDIPSILVEVGFISNPQEEKNLNWSKHRERLANAMFKATKRYFKQVPPDGTLWAQERSNNRRHKVRSGESLSLLAQRYNVKVSSIKAANDLSSDVVRVGQVLNIPRT</sequence>
<comment type="similarity">
    <text evidence="2">Belongs to the N-acetylmuramoyl-L-alanine amidase 3 family.</text>
</comment>
<dbReference type="Pfam" id="PF11741">
    <property type="entry name" value="AMIN"/>
    <property type="match status" value="1"/>
</dbReference>
<accession>S5AK58</accession>
<organism evidence="7 8">
    <name type="scientific">Alteromonas mediterranea 615</name>
    <dbReference type="NCBI Taxonomy" id="1300253"/>
    <lineage>
        <taxon>Bacteria</taxon>
        <taxon>Pseudomonadati</taxon>
        <taxon>Pseudomonadota</taxon>
        <taxon>Gammaproteobacteria</taxon>
        <taxon>Alteromonadales</taxon>
        <taxon>Alteromonadaceae</taxon>
        <taxon>Alteromonas/Salinimonas group</taxon>
        <taxon>Alteromonas</taxon>
    </lineage>
</organism>
<dbReference type="PANTHER" id="PTHR30404:SF6">
    <property type="entry name" value="N-ACETYLMURAMOYL-L-ALANINE AMIDASE AMIB"/>
    <property type="match status" value="1"/>
</dbReference>
<dbReference type="CDD" id="cd00118">
    <property type="entry name" value="LysM"/>
    <property type="match status" value="1"/>
</dbReference>
<dbReference type="InterPro" id="IPR050695">
    <property type="entry name" value="N-acetylmuramoyl_amidase_3"/>
</dbReference>
<dbReference type="SMART" id="SM00257">
    <property type="entry name" value="LysM"/>
    <property type="match status" value="1"/>
</dbReference>
<evidence type="ECO:0000256" key="1">
    <source>
        <dbReference type="ARBA" id="ARBA00001561"/>
    </source>
</evidence>
<dbReference type="InterPro" id="IPR002508">
    <property type="entry name" value="MurNAc-LAA_cat"/>
</dbReference>
<dbReference type="SMART" id="SM00646">
    <property type="entry name" value="Ami_3"/>
    <property type="match status" value="1"/>
</dbReference>
<keyword evidence="5" id="KW-0961">Cell wall biogenesis/degradation</keyword>
<dbReference type="PANTHER" id="PTHR30404">
    <property type="entry name" value="N-ACETYLMURAMOYL-L-ALANINE AMIDASE"/>
    <property type="match status" value="1"/>
</dbReference>
<evidence type="ECO:0000313" key="7">
    <source>
        <dbReference type="EMBL" id="AGP79451.1"/>
    </source>
</evidence>
<dbReference type="SUPFAM" id="SSF54106">
    <property type="entry name" value="LysM domain"/>
    <property type="match status" value="1"/>
</dbReference>
<dbReference type="PROSITE" id="PS51782">
    <property type="entry name" value="LYSM"/>
    <property type="match status" value="1"/>
</dbReference>
<dbReference type="GO" id="GO:0071555">
    <property type="term" value="P:cell wall organization"/>
    <property type="evidence" value="ECO:0007669"/>
    <property type="project" value="UniProtKB-KW"/>
</dbReference>
<gene>
    <name evidence="7" type="ORF">I633_19385</name>
</gene>
<dbReference type="AlphaFoldDB" id="S5AK58"/>
<dbReference type="InterPro" id="IPR018392">
    <property type="entry name" value="LysM"/>
</dbReference>
<feature type="domain" description="LysM" evidence="6">
    <location>
        <begin position="431"/>
        <end position="474"/>
    </location>
</feature>
<dbReference type="Gene3D" id="3.40.630.40">
    <property type="entry name" value="Zn-dependent exopeptidases"/>
    <property type="match status" value="1"/>
</dbReference>
<keyword evidence="4" id="KW-0378">Hydrolase</keyword>
<dbReference type="Gene3D" id="2.60.40.3500">
    <property type="match status" value="1"/>
</dbReference>
<dbReference type="Pfam" id="PF01520">
    <property type="entry name" value="Amidase_3"/>
    <property type="match status" value="1"/>
</dbReference>
<comment type="catalytic activity">
    <reaction evidence="1">
        <text>Hydrolyzes the link between N-acetylmuramoyl residues and L-amino acid residues in certain cell-wall glycopeptides.</text>
        <dbReference type="EC" id="3.5.1.28"/>
    </reaction>
</comment>
<dbReference type="Gene3D" id="3.10.350.10">
    <property type="entry name" value="LysM domain"/>
    <property type="match status" value="1"/>
</dbReference>
<dbReference type="GO" id="GO:0008745">
    <property type="term" value="F:N-acetylmuramoyl-L-alanine amidase activity"/>
    <property type="evidence" value="ECO:0007669"/>
    <property type="project" value="UniProtKB-EC"/>
</dbReference>
<dbReference type="EMBL" id="CP004846">
    <property type="protein sequence ID" value="AGP79451.1"/>
    <property type="molecule type" value="Genomic_DNA"/>
</dbReference>
<dbReference type="InterPro" id="IPR036779">
    <property type="entry name" value="LysM_dom_sf"/>
</dbReference>
<dbReference type="GO" id="GO:0009253">
    <property type="term" value="P:peptidoglycan catabolic process"/>
    <property type="evidence" value="ECO:0007669"/>
    <property type="project" value="InterPro"/>
</dbReference>
<evidence type="ECO:0000256" key="3">
    <source>
        <dbReference type="ARBA" id="ARBA00011901"/>
    </source>
</evidence>
<reference evidence="7 8" key="1">
    <citation type="journal article" date="2013" name="Genome Biol. Evol.">
        <title>Genomic Diversity of "Deep Ecotype" Alteromonas macleodii Isolates: Evidence for Pan-Mediterranean Clonal Frames.</title>
        <authorList>
            <person name="Lopez-Perez M."/>
            <person name="Gonzaga A."/>
            <person name="Rodriguez-Valera F."/>
        </authorList>
    </citation>
    <scope>NUCLEOTIDE SEQUENCE [LARGE SCALE GENOMIC DNA]</scope>
    <source>
        <strain evidence="8">'English Channel 615'</strain>
    </source>
</reference>
<name>S5AK58_9ALTE</name>
<evidence type="ECO:0000256" key="5">
    <source>
        <dbReference type="ARBA" id="ARBA00023316"/>
    </source>
</evidence>
<dbReference type="PATRIC" id="fig|1300253.3.peg.4062"/>
<dbReference type="InterPro" id="IPR021731">
    <property type="entry name" value="AMIN_dom"/>
</dbReference>
<dbReference type="EC" id="3.5.1.28" evidence="3"/>
<evidence type="ECO:0000256" key="2">
    <source>
        <dbReference type="ARBA" id="ARBA00010860"/>
    </source>
</evidence>
<dbReference type="HOGENOM" id="CLU_014322_2_3_6"/>
<evidence type="ECO:0000313" key="8">
    <source>
        <dbReference type="Proteomes" id="UP000014909"/>
    </source>
</evidence>
<evidence type="ECO:0000256" key="4">
    <source>
        <dbReference type="ARBA" id="ARBA00022801"/>
    </source>
</evidence>
<proteinExistence type="inferred from homology"/>
<dbReference type="GO" id="GO:0030288">
    <property type="term" value="C:outer membrane-bounded periplasmic space"/>
    <property type="evidence" value="ECO:0007669"/>
    <property type="project" value="TreeGrafter"/>
</dbReference>
<dbReference type="SUPFAM" id="SSF53187">
    <property type="entry name" value="Zn-dependent exopeptidases"/>
    <property type="match status" value="1"/>
</dbReference>
<protein>
    <recommendedName>
        <fullName evidence="3">N-acetylmuramoyl-L-alanine amidase</fullName>
        <ecNumber evidence="3">3.5.1.28</ecNumber>
    </recommendedName>
</protein>
<dbReference type="Pfam" id="PF01476">
    <property type="entry name" value="LysM"/>
    <property type="match status" value="1"/>
</dbReference>
<dbReference type="KEGG" id="amh:I633_19385"/>